<evidence type="ECO:0000313" key="3">
    <source>
        <dbReference type="Proteomes" id="UP000198641"/>
    </source>
</evidence>
<organism evidence="2 3">
    <name type="scientific">Onishia taeanensis</name>
    <dbReference type="NCBI Taxonomy" id="284577"/>
    <lineage>
        <taxon>Bacteria</taxon>
        <taxon>Pseudomonadati</taxon>
        <taxon>Pseudomonadota</taxon>
        <taxon>Gammaproteobacteria</taxon>
        <taxon>Oceanospirillales</taxon>
        <taxon>Halomonadaceae</taxon>
        <taxon>Onishia</taxon>
    </lineage>
</organism>
<dbReference type="EMBL" id="FNCI01000020">
    <property type="protein sequence ID" value="SDG56791.1"/>
    <property type="molecule type" value="Genomic_DNA"/>
</dbReference>
<dbReference type="OrthoDB" id="9790745at2"/>
<dbReference type="AlphaFoldDB" id="A0A1G7VB78"/>
<dbReference type="PANTHER" id="PTHR36849:SF1">
    <property type="entry name" value="CYTOPLASMIC PROTEIN"/>
    <property type="match status" value="1"/>
</dbReference>
<reference evidence="2 3" key="1">
    <citation type="submission" date="2016-10" db="EMBL/GenBank/DDBJ databases">
        <authorList>
            <person name="de Groot N.N."/>
        </authorList>
    </citation>
    <scope>NUCLEOTIDE SEQUENCE [LARGE SCALE GENOMIC DNA]</scope>
    <source>
        <strain evidence="2 3">BH539</strain>
    </source>
</reference>
<evidence type="ECO:0000256" key="1">
    <source>
        <dbReference type="SAM" id="MobiDB-lite"/>
    </source>
</evidence>
<dbReference type="STRING" id="284577.SAMN05216571_12042"/>
<dbReference type="InterPro" id="IPR052552">
    <property type="entry name" value="YeaO-like"/>
</dbReference>
<name>A0A1G7VB78_9GAMM</name>
<accession>A0A1G7VB78</accession>
<evidence type="ECO:0000313" key="2">
    <source>
        <dbReference type="EMBL" id="SDG56791.1"/>
    </source>
</evidence>
<protein>
    <submittedName>
        <fullName evidence="2">Uncharacterized conserved protein YeaO, DUF488 family</fullName>
    </submittedName>
</protein>
<gene>
    <name evidence="2" type="ORF">SAMN05216571_12042</name>
</gene>
<proteinExistence type="predicted"/>
<feature type="region of interest" description="Disordered" evidence="1">
    <location>
        <begin position="121"/>
        <end position="152"/>
    </location>
</feature>
<sequence length="152" mass="17556">MEYDIQLKRIYAPPEVDDGARVLVDRLWPRGKRRETLALSDWYRDASPSNGLRRDWHQEKISHGVFTRRYRWEMADAKDCLLPLMRLARRGRLTLLSAARDLEQSHLPILREALLEALTVEDREADDSAPSSPPCYATSMPDEPAANQRPES</sequence>
<dbReference type="PANTHER" id="PTHR36849">
    <property type="entry name" value="CYTOPLASMIC PROTEIN-RELATED"/>
    <property type="match status" value="1"/>
</dbReference>
<dbReference type="Pfam" id="PF22752">
    <property type="entry name" value="DUF488-N3i"/>
    <property type="match status" value="1"/>
</dbReference>
<dbReference type="RefSeq" id="WP_092528827.1">
    <property type="nucleotide sequence ID" value="NZ_FNCI01000020.1"/>
</dbReference>
<keyword evidence="3" id="KW-1185">Reference proteome</keyword>
<dbReference type="Proteomes" id="UP000198641">
    <property type="component" value="Unassembled WGS sequence"/>
</dbReference>